<dbReference type="GO" id="GO:0005634">
    <property type="term" value="C:nucleus"/>
    <property type="evidence" value="ECO:0007669"/>
    <property type="project" value="UniProtKB-SubCell"/>
</dbReference>
<dbReference type="InterPro" id="IPR033315">
    <property type="entry name" value="Fan1-like"/>
</dbReference>
<keyword evidence="13" id="KW-1185">Reference proteome</keyword>
<keyword evidence="6 8" id="KW-0460">Magnesium</keyword>
<evidence type="ECO:0000256" key="5">
    <source>
        <dbReference type="ARBA" id="ARBA00022801"/>
    </source>
</evidence>
<dbReference type="PANTHER" id="PTHR15749">
    <property type="entry name" value="FANCONI-ASSOCIATED NUCLEASE 1"/>
    <property type="match status" value="1"/>
</dbReference>
<feature type="region of interest" description="Disordered" evidence="10">
    <location>
        <begin position="33"/>
        <end position="54"/>
    </location>
</feature>
<keyword evidence="7 8" id="KW-0464">Manganese</keyword>
<keyword evidence="5 8" id="KW-0378">Hydrolase</keyword>
<feature type="compositionally biased region" description="Polar residues" evidence="10">
    <location>
        <begin position="856"/>
        <end position="868"/>
    </location>
</feature>
<comment type="similarity">
    <text evidence="2 8">Belongs to the FAN1 family.</text>
</comment>
<comment type="subcellular location">
    <subcellularLocation>
        <location evidence="8">Nucleus</location>
    </subcellularLocation>
</comment>
<evidence type="ECO:0000313" key="13">
    <source>
        <dbReference type="Proteomes" id="UP000030653"/>
    </source>
</evidence>
<dbReference type="HOGENOM" id="CLU_005116_1_0_1"/>
<dbReference type="GO" id="GO:0017108">
    <property type="term" value="F:5'-flap endonuclease activity"/>
    <property type="evidence" value="ECO:0007669"/>
    <property type="project" value="TreeGrafter"/>
</dbReference>
<keyword evidence="4 8" id="KW-0479">Metal-binding</keyword>
<comment type="cofactor">
    <cofactor evidence="8">
        <name>Mg(2+)</name>
        <dbReference type="ChEBI" id="CHEBI:18420"/>
    </cofactor>
    <cofactor evidence="8">
        <name>Mn(2+)</name>
        <dbReference type="ChEBI" id="CHEBI:29035"/>
    </cofactor>
</comment>
<evidence type="ECO:0000256" key="10">
    <source>
        <dbReference type="SAM" id="MobiDB-lite"/>
    </source>
</evidence>
<accession>M5G9T6</accession>
<dbReference type="RefSeq" id="XP_040627495.1">
    <property type="nucleotide sequence ID" value="XM_040768697.1"/>
</dbReference>
<feature type="region of interest" description="Disordered" evidence="10">
    <location>
        <begin position="581"/>
        <end position="614"/>
    </location>
</feature>
<dbReference type="OrthoDB" id="258143at2759"/>
<feature type="domain" description="VRR-NUC" evidence="11">
    <location>
        <begin position="697"/>
        <end position="813"/>
    </location>
</feature>
<dbReference type="Proteomes" id="UP000030653">
    <property type="component" value="Unassembled WGS sequence"/>
</dbReference>
<dbReference type="GeneID" id="63683759"/>
<dbReference type="GO" id="GO:0046872">
    <property type="term" value="F:metal ion binding"/>
    <property type="evidence" value="ECO:0007669"/>
    <property type="project" value="UniProtKB-KW"/>
</dbReference>
<dbReference type="GO" id="GO:0008409">
    <property type="term" value="F:5'-3' exonuclease activity"/>
    <property type="evidence" value="ECO:0007669"/>
    <property type="project" value="TreeGrafter"/>
</dbReference>
<evidence type="ECO:0000256" key="6">
    <source>
        <dbReference type="ARBA" id="ARBA00022842"/>
    </source>
</evidence>
<evidence type="ECO:0000256" key="2">
    <source>
        <dbReference type="ARBA" id="ARBA00005533"/>
    </source>
</evidence>
<dbReference type="GO" id="GO:0004528">
    <property type="term" value="F:phosphodiesterase I activity"/>
    <property type="evidence" value="ECO:0007669"/>
    <property type="project" value="UniProtKB-EC"/>
</dbReference>
<feature type="compositionally biased region" description="Basic and acidic residues" evidence="10">
    <location>
        <begin position="581"/>
        <end position="599"/>
    </location>
</feature>
<keyword evidence="8" id="KW-0227">DNA damage</keyword>
<dbReference type="InterPro" id="IPR049132">
    <property type="entry name" value="FAN1-like_euk"/>
</dbReference>
<protein>
    <recommendedName>
        <fullName evidence="8">Fanconi-associated nuclease</fullName>
        <ecNumber evidence="8">3.1.4.1</ecNumber>
    </recommendedName>
</protein>
<sequence length="868" mass="99281">MALASSSRFSGSLRFPGDEDIISFYQSDDQFQKPQAIDSESRPDGPGAEVESQQSVWTGESLYVRIFEDIIMTVLEHEEHLFTPSELGMLHRFRAMPYYSRYLLIRLLLRKRGKWHRVDDLRARYSHEFGDKLEDAISELCDGCVRMSPTSETSEKKKSPSNLDAELRKALAASLLSFEAEEKARQVCPLKEEMESDKILSDHSLSMLKCTEVEKHEAVLFFAFHCEAASLDELLETLSLDELRDLARQMKIKHTQNRKQLILALAGHASNQITLSFTKSDRNTPRTSGSHSLLPFTSIARSQEDRVRSLILKKITSAVKLNDHICQIFSRLSLIFFRSTTPTDVLLPLILASFKRRHYPPYETKRTPSIFPTRELLLEYEYALNLEGRVDSLLQGQEGYNLERLEIARGVKALALSVYSQWEGLVAEVGSESMAQRDSLRRFDPGHILTRIVGKLAEAYGQLREYEDEMRILRALLSQQRWRQGKRGGWYERLALILMTHCGKERDTYEEAMKVAITGLEDPKTHLIYRPSLERRLTRLEKKLEVTEETRRIHTVFLRKPTINTIIGIRILKPNALTDDLRSPLKRSQSSEKENRSSDDNAPPKAPPGMKSIWQGRDEEVTVEKLALEWYEKRGYRGFHSEGRIVSTLFTLLFFDILYMPIPGAFETKYQTAPLDLTYDTFYSVRREAIDKRLEELRAGQGPRIIADVDDRERPNQTWCVGVRWDMFEKGDLVGIAEGIGGEGLSAICRLLCEEYGQRGSGVPDLIIWNAAKKTAKFVEVKGPGDNLMETQKIWADVLLCAGVDMEVCRVVEEEIYDKTRKNTPKANKRKVEVIVLDSDDDEAPRSVSRPLTDATAKTCNNNKKIRA</sequence>
<dbReference type="EC" id="3.1.4.1" evidence="8"/>
<dbReference type="GO" id="GO:0070336">
    <property type="term" value="F:flap-structured DNA binding"/>
    <property type="evidence" value="ECO:0007669"/>
    <property type="project" value="TreeGrafter"/>
</dbReference>
<dbReference type="GO" id="GO:0036297">
    <property type="term" value="P:interstrand cross-link repair"/>
    <property type="evidence" value="ECO:0007669"/>
    <property type="project" value="InterPro"/>
</dbReference>
<dbReference type="InterPro" id="IPR014883">
    <property type="entry name" value="VRR_NUC"/>
</dbReference>
<dbReference type="OMA" id="ECRVESM"/>
<feature type="region of interest" description="Disordered" evidence="10">
    <location>
        <begin position="841"/>
        <end position="868"/>
    </location>
</feature>
<keyword evidence="3 8" id="KW-0540">Nuclease</keyword>
<comment type="catalytic activity">
    <reaction evidence="1 8">
        <text>Hydrolytically removes 5'-nucleotides successively from the 3'-hydroxy termini of 3'-hydroxy-terminated oligonucleotides.</text>
        <dbReference type="EC" id="3.1.4.1"/>
    </reaction>
</comment>
<dbReference type="CDD" id="cd22326">
    <property type="entry name" value="FAN1-like"/>
    <property type="match status" value="1"/>
</dbReference>
<name>M5G9T6_DACPD</name>
<dbReference type="InterPro" id="IPR049126">
    <property type="entry name" value="FAN1-like_TPR"/>
</dbReference>
<proteinExistence type="inferred from homology"/>
<dbReference type="PANTHER" id="PTHR15749:SF4">
    <property type="entry name" value="FANCONI-ASSOCIATED NUCLEASE 1"/>
    <property type="match status" value="1"/>
</dbReference>
<evidence type="ECO:0000256" key="9">
    <source>
        <dbReference type="SAM" id="Coils"/>
    </source>
</evidence>
<dbReference type="EMBL" id="JH795866">
    <property type="protein sequence ID" value="EJU00598.1"/>
    <property type="molecule type" value="Genomic_DNA"/>
</dbReference>
<evidence type="ECO:0000256" key="1">
    <source>
        <dbReference type="ARBA" id="ARBA00000983"/>
    </source>
</evidence>
<evidence type="ECO:0000256" key="7">
    <source>
        <dbReference type="ARBA" id="ARBA00023211"/>
    </source>
</evidence>
<dbReference type="InterPro" id="IPR049125">
    <property type="entry name" value="FAN1-like_WH"/>
</dbReference>
<dbReference type="AlphaFoldDB" id="M5G9T6"/>
<dbReference type="Pfam" id="PF21170">
    <property type="entry name" value="FAN1_TPR"/>
    <property type="match status" value="1"/>
</dbReference>
<dbReference type="Pfam" id="PF21315">
    <property type="entry name" value="FAN1_HTH"/>
    <property type="match status" value="1"/>
</dbReference>
<keyword evidence="8" id="KW-0539">Nucleus</keyword>
<feature type="coiled-coil region" evidence="9">
    <location>
        <begin position="456"/>
        <end position="483"/>
    </location>
</feature>
<evidence type="ECO:0000313" key="12">
    <source>
        <dbReference type="EMBL" id="EJU00598.1"/>
    </source>
</evidence>
<evidence type="ECO:0000256" key="3">
    <source>
        <dbReference type="ARBA" id="ARBA00022722"/>
    </source>
</evidence>
<evidence type="ECO:0000256" key="8">
    <source>
        <dbReference type="RuleBase" id="RU365033"/>
    </source>
</evidence>
<evidence type="ECO:0000256" key="4">
    <source>
        <dbReference type="ARBA" id="ARBA00022723"/>
    </source>
</evidence>
<dbReference type="Pfam" id="PF08774">
    <property type="entry name" value="VRR_NUC"/>
    <property type="match status" value="1"/>
</dbReference>
<dbReference type="Gene3D" id="3.40.1350.10">
    <property type="match status" value="1"/>
</dbReference>
<keyword evidence="8" id="KW-0234">DNA repair</keyword>
<evidence type="ECO:0000259" key="11">
    <source>
        <dbReference type="SMART" id="SM00990"/>
    </source>
</evidence>
<keyword evidence="9" id="KW-0175">Coiled coil</keyword>
<gene>
    <name evidence="12" type="ORF">DACRYDRAFT_108664</name>
</gene>
<comment type="function">
    <text evidence="8">Nuclease required for the repair of DNA interstrand cross-links (ICL). Acts as a 5'-3' exonuclease that anchors at a cut end of DNA and cleaves DNA successively at every third nucleotide, allowing to excise an ICL from one strand through flanking incisions.</text>
</comment>
<organism evidence="12 13">
    <name type="scientific">Dacryopinax primogenitus (strain DJM 731)</name>
    <name type="common">Brown rot fungus</name>
    <dbReference type="NCBI Taxonomy" id="1858805"/>
    <lineage>
        <taxon>Eukaryota</taxon>
        <taxon>Fungi</taxon>
        <taxon>Dikarya</taxon>
        <taxon>Basidiomycota</taxon>
        <taxon>Agaricomycotina</taxon>
        <taxon>Dacrymycetes</taxon>
        <taxon>Dacrymycetales</taxon>
        <taxon>Dacrymycetaceae</taxon>
        <taxon>Dacryopinax</taxon>
    </lineage>
</organism>
<reference evidence="12 13" key="1">
    <citation type="journal article" date="2012" name="Science">
        <title>The Paleozoic origin of enzymatic lignin decomposition reconstructed from 31 fungal genomes.</title>
        <authorList>
            <person name="Floudas D."/>
            <person name="Binder M."/>
            <person name="Riley R."/>
            <person name="Barry K."/>
            <person name="Blanchette R.A."/>
            <person name="Henrissat B."/>
            <person name="Martinez A.T."/>
            <person name="Otillar R."/>
            <person name="Spatafora J.W."/>
            <person name="Yadav J.S."/>
            <person name="Aerts A."/>
            <person name="Benoit I."/>
            <person name="Boyd A."/>
            <person name="Carlson A."/>
            <person name="Copeland A."/>
            <person name="Coutinho P.M."/>
            <person name="de Vries R.P."/>
            <person name="Ferreira P."/>
            <person name="Findley K."/>
            <person name="Foster B."/>
            <person name="Gaskell J."/>
            <person name="Glotzer D."/>
            <person name="Gorecki P."/>
            <person name="Heitman J."/>
            <person name="Hesse C."/>
            <person name="Hori C."/>
            <person name="Igarashi K."/>
            <person name="Jurgens J.A."/>
            <person name="Kallen N."/>
            <person name="Kersten P."/>
            <person name="Kohler A."/>
            <person name="Kuees U."/>
            <person name="Kumar T.K.A."/>
            <person name="Kuo A."/>
            <person name="LaButti K."/>
            <person name="Larrondo L.F."/>
            <person name="Lindquist E."/>
            <person name="Ling A."/>
            <person name="Lombard V."/>
            <person name="Lucas S."/>
            <person name="Lundell T."/>
            <person name="Martin R."/>
            <person name="McLaughlin D.J."/>
            <person name="Morgenstern I."/>
            <person name="Morin E."/>
            <person name="Murat C."/>
            <person name="Nagy L.G."/>
            <person name="Nolan M."/>
            <person name="Ohm R.A."/>
            <person name="Patyshakuliyeva A."/>
            <person name="Rokas A."/>
            <person name="Ruiz-Duenas F.J."/>
            <person name="Sabat G."/>
            <person name="Salamov A."/>
            <person name="Samejima M."/>
            <person name="Schmutz J."/>
            <person name="Slot J.C."/>
            <person name="St John F."/>
            <person name="Stenlid J."/>
            <person name="Sun H."/>
            <person name="Sun S."/>
            <person name="Syed K."/>
            <person name="Tsang A."/>
            <person name="Wiebenga A."/>
            <person name="Young D."/>
            <person name="Pisabarro A."/>
            <person name="Eastwood D.C."/>
            <person name="Martin F."/>
            <person name="Cullen D."/>
            <person name="Grigoriev I.V."/>
            <person name="Hibbett D.S."/>
        </authorList>
    </citation>
    <scope>NUCLEOTIDE SEQUENCE [LARGE SCALE GENOMIC DNA]</scope>
    <source>
        <strain evidence="12 13">DJM-731 SS1</strain>
    </source>
</reference>
<dbReference type="STRING" id="1858805.M5G9T6"/>
<dbReference type="SMART" id="SM00990">
    <property type="entry name" value="VRR_NUC"/>
    <property type="match status" value="1"/>
</dbReference>
<dbReference type="InterPro" id="IPR011856">
    <property type="entry name" value="tRNA_endonuc-like_dom_sf"/>
</dbReference>